<dbReference type="Proteomes" id="UP001549291">
    <property type="component" value="Unassembled WGS sequence"/>
</dbReference>
<gene>
    <name evidence="1" type="ORF">ABIF63_009589</name>
</gene>
<sequence>MPATSGGAMPPLRTFVDIRSSRRIGYTCFEKKSGECATTCLALAREPWLSATKLGNVRKYRYMLRRTERALVPLLDTQAAG</sequence>
<keyword evidence="2" id="KW-1185">Reference proteome</keyword>
<evidence type="ECO:0000313" key="1">
    <source>
        <dbReference type="EMBL" id="MET4725483.1"/>
    </source>
</evidence>
<protein>
    <recommendedName>
        <fullName evidence="3">Transposase</fullName>
    </recommendedName>
</protein>
<name>A0ABV2S8H1_BRAJP</name>
<evidence type="ECO:0008006" key="3">
    <source>
        <dbReference type="Google" id="ProtNLM"/>
    </source>
</evidence>
<organism evidence="1 2">
    <name type="scientific">Bradyrhizobium japonicum</name>
    <dbReference type="NCBI Taxonomy" id="375"/>
    <lineage>
        <taxon>Bacteria</taxon>
        <taxon>Pseudomonadati</taxon>
        <taxon>Pseudomonadota</taxon>
        <taxon>Alphaproteobacteria</taxon>
        <taxon>Hyphomicrobiales</taxon>
        <taxon>Nitrobacteraceae</taxon>
        <taxon>Bradyrhizobium</taxon>
    </lineage>
</organism>
<comment type="caution">
    <text evidence="1">The sequence shown here is derived from an EMBL/GenBank/DDBJ whole genome shotgun (WGS) entry which is preliminary data.</text>
</comment>
<reference evidence="1 2" key="1">
    <citation type="submission" date="2024-06" db="EMBL/GenBank/DDBJ databases">
        <title>Genomic Encyclopedia of Type Strains, Phase V (KMG-V): Genome sequencing to study the core and pangenomes of soil and plant-associated prokaryotes.</title>
        <authorList>
            <person name="Whitman W."/>
        </authorList>
    </citation>
    <scope>NUCLEOTIDE SEQUENCE [LARGE SCALE GENOMIC DNA]</scope>
    <source>
        <strain evidence="1 2">USDA 160</strain>
    </source>
</reference>
<evidence type="ECO:0000313" key="2">
    <source>
        <dbReference type="Proteomes" id="UP001549291"/>
    </source>
</evidence>
<proteinExistence type="predicted"/>
<accession>A0ABV2S8H1</accession>
<dbReference type="EMBL" id="JBEPTQ010000002">
    <property type="protein sequence ID" value="MET4725483.1"/>
    <property type="molecule type" value="Genomic_DNA"/>
</dbReference>